<reference evidence="1" key="1">
    <citation type="submission" date="2023-04" db="EMBL/GenBank/DDBJ databases">
        <title>Ambrosiozyma monospora NBRC 10751.</title>
        <authorList>
            <person name="Ichikawa N."/>
            <person name="Sato H."/>
            <person name="Tonouchi N."/>
        </authorList>
    </citation>
    <scope>NUCLEOTIDE SEQUENCE</scope>
    <source>
        <strain evidence="1">NBRC 10751</strain>
    </source>
</reference>
<organism evidence="1 2">
    <name type="scientific">Ambrosiozyma monospora</name>
    <name type="common">Yeast</name>
    <name type="synonym">Endomycopsis monosporus</name>
    <dbReference type="NCBI Taxonomy" id="43982"/>
    <lineage>
        <taxon>Eukaryota</taxon>
        <taxon>Fungi</taxon>
        <taxon>Dikarya</taxon>
        <taxon>Ascomycota</taxon>
        <taxon>Saccharomycotina</taxon>
        <taxon>Pichiomycetes</taxon>
        <taxon>Pichiales</taxon>
        <taxon>Pichiaceae</taxon>
        <taxon>Ambrosiozyma</taxon>
    </lineage>
</organism>
<gene>
    <name evidence="1" type="ORF">Amon02_000153700</name>
</gene>
<evidence type="ECO:0000313" key="1">
    <source>
        <dbReference type="EMBL" id="GME73801.1"/>
    </source>
</evidence>
<comment type="caution">
    <text evidence="1">The sequence shown here is derived from an EMBL/GenBank/DDBJ whole genome shotgun (WGS) entry which is preliminary data.</text>
</comment>
<evidence type="ECO:0000313" key="2">
    <source>
        <dbReference type="Proteomes" id="UP001165064"/>
    </source>
</evidence>
<dbReference type="Proteomes" id="UP001165064">
    <property type="component" value="Unassembled WGS sequence"/>
</dbReference>
<keyword evidence="2" id="KW-1185">Reference proteome</keyword>
<dbReference type="EMBL" id="BSXS01000761">
    <property type="protein sequence ID" value="GME73801.1"/>
    <property type="molecule type" value="Genomic_DNA"/>
</dbReference>
<protein>
    <submittedName>
        <fullName evidence="1">Unnamed protein product</fullName>
    </submittedName>
</protein>
<name>A0ACB5SV98_AMBMO</name>
<accession>A0ACB5SV98</accession>
<proteinExistence type="predicted"/>
<sequence length="183" mass="20952">MAQYPTDYFLDHVNTLMIDSDALVELWKDESIKERSVNNKPSQPRDTEPQLVLNIIESRVEDVLPHMMDRCLSELTTAVAENKKDWQATVWIEDIKLTPEFSNLFNETGFVKRLKLGLEDIVSMGVVQEISEIEDFNLSRSLFTLSGSTFQFKSMSSLRKLSLGVCPLTESFFDLLPDTLQIL</sequence>